<comment type="subcellular location">
    <subcellularLocation>
        <location evidence="1 7">Cell outer membrane</location>
        <topology evidence="1 7">Multi-pass membrane protein</topology>
    </subcellularLocation>
</comment>
<dbReference type="Gene3D" id="2.60.40.1120">
    <property type="entry name" value="Carboxypeptidase-like, regulatory domain"/>
    <property type="match status" value="1"/>
</dbReference>
<dbReference type="InterPro" id="IPR037066">
    <property type="entry name" value="Plug_dom_sf"/>
</dbReference>
<feature type="domain" description="TonB-dependent receptor plug" evidence="9">
    <location>
        <begin position="110"/>
        <end position="235"/>
    </location>
</feature>
<dbReference type="InterPro" id="IPR036942">
    <property type="entry name" value="Beta-barrel_TonB_sf"/>
</dbReference>
<evidence type="ECO:0000256" key="6">
    <source>
        <dbReference type="ARBA" id="ARBA00023237"/>
    </source>
</evidence>
<dbReference type="AlphaFoldDB" id="A0A2U2X682"/>
<comment type="similarity">
    <text evidence="7">Belongs to the TonB-dependent receptor family.</text>
</comment>
<dbReference type="OrthoDB" id="9768177at2"/>
<evidence type="ECO:0000256" key="4">
    <source>
        <dbReference type="ARBA" id="ARBA00022692"/>
    </source>
</evidence>
<evidence type="ECO:0000256" key="5">
    <source>
        <dbReference type="ARBA" id="ARBA00023136"/>
    </source>
</evidence>
<reference evidence="11" key="3">
    <citation type="submission" date="2018-05" db="EMBL/GenBank/DDBJ databases">
        <authorList>
            <person name="Lu D."/>
        </authorList>
    </citation>
    <scope>NUCLEOTIDE SEQUENCE [LARGE SCALE GENOMIC DNA]</scope>
    <source>
        <strain evidence="11">ZY111</strain>
    </source>
</reference>
<dbReference type="SUPFAM" id="SSF56935">
    <property type="entry name" value="Porins"/>
    <property type="match status" value="1"/>
</dbReference>
<evidence type="ECO:0000259" key="9">
    <source>
        <dbReference type="Pfam" id="PF07715"/>
    </source>
</evidence>
<gene>
    <name evidence="10" type="ORF">DIS18_01600</name>
</gene>
<dbReference type="InterPro" id="IPR023996">
    <property type="entry name" value="TonB-dep_OMP_SusC/RagA"/>
</dbReference>
<evidence type="ECO:0000256" key="8">
    <source>
        <dbReference type="SAM" id="SignalP"/>
    </source>
</evidence>
<dbReference type="Gene3D" id="2.40.170.20">
    <property type="entry name" value="TonB-dependent receptor, beta-barrel domain"/>
    <property type="match status" value="1"/>
</dbReference>
<feature type="signal peptide" evidence="8">
    <location>
        <begin position="1"/>
        <end position="18"/>
    </location>
</feature>
<dbReference type="NCBIfam" id="TIGR04057">
    <property type="entry name" value="SusC_RagA_signa"/>
    <property type="match status" value="1"/>
</dbReference>
<dbReference type="Pfam" id="PF13715">
    <property type="entry name" value="CarbopepD_reg_2"/>
    <property type="match status" value="1"/>
</dbReference>
<proteinExistence type="inferred from homology"/>
<dbReference type="PROSITE" id="PS52016">
    <property type="entry name" value="TONB_DEPENDENT_REC_3"/>
    <property type="match status" value="1"/>
</dbReference>
<comment type="caution">
    <text evidence="10">The sequence shown here is derived from an EMBL/GenBank/DDBJ whole genome shotgun (WGS) entry which is preliminary data.</text>
</comment>
<reference evidence="10 11" key="2">
    <citation type="submission" date="2018-05" db="EMBL/GenBank/DDBJ databases">
        <title>Algibacter marinivivus sp. nov., isolated from sample around a algae.</title>
        <authorList>
            <person name="Zhong X."/>
        </authorList>
    </citation>
    <scope>NUCLEOTIDE SEQUENCE [LARGE SCALE GENOMIC DNA]</scope>
    <source>
        <strain evidence="10 11">ZY111</strain>
    </source>
</reference>
<keyword evidence="8" id="KW-0732">Signal</keyword>
<evidence type="ECO:0000256" key="3">
    <source>
        <dbReference type="ARBA" id="ARBA00022452"/>
    </source>
</evidence>
<accession>A0A2U2X682</accession>
<evidence type="ECO:0000313" key="11">
    <source>
        <dbReference type="Proteomes" id="UP000245375"/>
    </source>
</evidence>
<dbReference type="FunFam" id="2.60.40.1120:FF:000003">
    <property type="entry name" value="Outer membrane protein Omp121"/>
    <property type="match status" value="1"/>
</dbReference>
<reference evidence="11" key="1">
    <citation type="submission" date="2018-05" db="EMBL/GenBank/DDBJ databases">
        <title>Algibacter marinivivus sp. nov., isolated from sample around a algae.</title>
        <authorList>
            <person name="Lu D."/>
        </authorList>
    </citation>
    <scope>NUCLEOTIDE SEQUENCE [LARGE SCALE GENOMIC DNA]</scope>
    <source>
        <strain evidence="11">ZY111</strain>
    </source>
</reference>
<dbReference type="EMBL" id="QFRI01000001">
    <property type="protein sequence ID" value="PWH83273.1"/>
    <property type="molecule type" value="Genomic_DNA"/>
</dbReference>
<evidence type="ECO:0000313" key="10">
    <source>
        <dbReference type="EMBL" id="PWH83273.1"/>
    </source>
</evidence>
<dbReference type="InterPro" id="IPR039426">
    <property type="entry name" value="TonB-dep_rcpt-like"/>
</dbReference>
<dbReference type="InterPro" id="IPR023997">
    <property type="entry name" value="TonB-dep_OMP_SusC/RagA_CS"/>
</dbReference>
<dbReference type="InterPro" id="IPR008969">
    <property type="entry name" value="CarboxyPept-like_regulatory"/>
</dbReference>
<dbReference type="NCBIfam" id="TIGR04056">
    <property type="entry name" value="OMP_RagA_SusC"/>
    <property type="match status" value="1"/>
</dbReference>
<dbReference type="Gene3D" id="2.170.130.10">
    <property type="entry name" value="TonB-dependent receptor, plug domain"/>
    <property type="match status" value="1"/>
</dbReference>
<sequence length="1052" mass="115274">MRKYFCLILFMLPITLLAQQTVKGIITDDNSLPLPGASVLVKGTSTGAVSDFDGKFTINLNNTPSTLIISYLGYVTQEIIITSQQNITVTLEGDQQSLDEVVVIGYGEVKKKDLTGAVTSIKPTEVIAEQSKGIEDVIRGRSAGVQVIANGAEPGASISVRIRGLSSLTNNSEPLYVVDGIIIDSATEDTQDPLGGYISQQAGLTGVNPQDIQSIEILKDASATAIYGSRAANGVVIITTKKGKKGNAKFNFTSTTSTGHVVRNIDVLDVEGFANYQNEAKLSLGQVEPYSISPNGQVFTTTDDPTLVEGINWADDTYRKSYVVKNRLSVSGAGDNTNYYVSGGMTRNQGTFPNALAEAFDINANIKHQFNDKFSIRAKAAATFTDLQASKGPDENGGANNSMVRQVILAAPILDFALNNNDAEDVDETLDGPRAWTQEYDDDATETRLLASFDLQYKISKTLKYRLLFGGDYRKKERTFWFGTGLRKGRDPNGLAGVSTLDRFRYNIDNTIMYNKRFNKNNRINATAGFLIDKTDIETSRYSASDFPDLSLRADGIDTGLNRTATILGSESPTILSFIGRVNYTLFDKYLFTGTFRADGSSRFPKGNQWGYFPAFSFAWKVIEEPFLKNQKTISNLKLRTGYGEVGNQNIASYRFLSLFNRTDGSLADSEGNGTLIPIIPLNLANEELKWETSKQYNAGIDFGFFDDRINGTIDVYQKKSSDLLLNVPLGPSAGFNFITANQGGIENRGLEISLNADVIRNEKTNWNVFANISFNRNKITSLGLDAKPFGALGNIVAFEGTQIAGGTFFKQPANIFIEGEQAALFYGYETNGIIRTESALKDTPTGDPLTYKGQDLQVGDVQFVDQNNDGEIDENDKTIIGNPNPDYTFGFGSSFEYKNLSLSILFNGVYGNDLANGNILESGYANTTPRNVRSEAYYDAFNAVTNPDGNYPFVGVDGSTIYTTEFNDRAVEDGSFLRLSYVTLGYNVPLKSKTIDSLKFTLSGQNLWLLTDYTGFDPEVSSFAYDPLRSGVDWGSFPNQRTYAFGVNITF</sequence>
<name>A0A2U2X682_9FLAO</name>
<dbReference type="Proteomes" id="UP000245375">
    <property type="component" value="Unassembled WGS sequence"/>
</dbReference>
<dbReference type="Pfam" id="PF07715">
    <property type="entry name" value="Plug"/>
    <property type="match status" value="1"/>
</dbReference>
<dbReference type="RefSeq" id="WP_109351297.1">
    <property type="nucleotide sequence ID" value="NZ_QFRI01000001.1"/>
</dbReference>
<dbReference type="InterPro" id="IPR012910">
    <property type="entry name" value="Plug_dom"/>
</dbReference>
<evidence type="ECO:0000256" key="7">
    <source>
        <dbReference type="PROSITE-ProRule" id="PRU01360"/>
    </source>
</evidence>
<keyword evidence="3 7" id="KW-1134">Transmembrane beta strand</keyword>
<keyword evidence="11" id="KW-1185">Reference proteome</keyword>
<dbReference type="GO" id="GO:0009279">
    <property type="term" value="C:cell outer membrane"/>
    <property type="evidence" value="ECO:0007669"/>
    <property type="project" value="UniProtKB-SubCell"/>
</dbReference>
<organism evidence="10 11">
    <name type="scientific">Algibacter marinivivus</name>
    <dbReference type="NCBI Taxonomy" id="2100723"/>
    <lineage>
        <taxon>Bacteria</taxon>
        <taxon>Pseudomonadati</taxon>
        <taxon>Bacteroidota</taxon>
        <taxon>Flavobacteriia</taxon>
        <taxon>Flavobacteriales</taxon>
        <taxon>Flavobacteriaceae</taxon>
        <taxon>Algibacter</taxon>
    </lineage>
</organism>
<dbReference type="SUPFAM" id="SSF49464">
    <property type="entry name" value="Carboxypeptidase regulatory domain-like"/>
    <property type="match status" value="1"/>
</dbReference>
<keyword evidence="2 7" id="KW-0813">Transport</keyword>
<protein>
    <recommendedName>
        <fullName evidence="9">TonB-dependent receptor plug domain-containing protein</fullName>
    </recommendedName>
</protein>
<keyword evidence="5 7" id="KW-0472">Membrane</keyword>
<evidence type="ECO:0000256" key="1">
    <source>
        <dbReference type="ARBA" id="ARBA00004571"/>
    </source>
</evidence>
<keyword evidence="6 7" id="KW-0998">Cell outer membrane</keyword>
<evidence type="ECO:0000256" key="2">
    <source>
        <dbReference type="ARBA" id="ARBA00022448"/>
    </source>
</evidence>
<feature type="chain" id="PRO_5015513790" description="TonB-dependent receptor plug domain-containing protein" evidence="8">
    <location>
        <begin position="19"/>
        <end position="1052"/>
    </location>
</feature>
<keyword evidence="4 7" id="KW-0812">Transmembrane</keyword>